<proteinExistence type="predicted"/>
<accession>A0A561Q2I8</accession>
<comment type="caution">
    <text evidence="3">The sequence shown here is derived from an EMBL/GenBank/DDBJ whole genome shotgun (WGS) entry which is preliminary data.</text>
</comment>
<gene>
    <name evidence="3" type="ORF">FHW36_101484</name>
</gene>
<feature type="chain" id="PRO_5021725279" evidence="1">
    <location>
        <begin position="21"/>
        <end position="228"/>
    </location>
</feature>
<keyword evidence="1" id="KW-0732">Signal</keyword>
<feature type="domain" description="Outer membrane protein beta-barrel" evidence="2">
    <location>
        <begin position="22"/>
        <end position="202"/>
    </location>
</feature>
<dbReference type="RefSeq" id="WP_145661663.1">
    <property type="nucleotide sequence ID" value="NZ_VIWO01000001.1"/>
</dbReference>
<dbReference type="OrthoDB" id="981722at2"/>
<sequence>MKFFTLFSTAIVVIVLNSHAQVSLGIHGGYINSGLESSGTSISRKPTTMNSWHAGVYFNVPLFKNGYLTPGLDYIVKGARWDYTISHPTEVFTSGTSRMKLRYLELPVNMVYKVPIGIGKFTIGAGPYAAYCLSGKYDLSVYTNGKEVQSSSHSLDFNASPNIFGTDMNLQRWDAGLNFTAGLEFNCFLTLKATYGYGMVDIDKSANNEFKNRYWGVSLGFLFDREDW</sequence>
<keyword evidence="4" id="KW-1185">Reference proteome</keyword>
<evidence type="ECO:0000313" key="3">
    <source>
        <dbReference type="EMBL" id="TWF44564.1"/>
    </source>
</evidence>
<organism evidence="3 4">
    <name type="scientific">Chitinophaga polysaccharea</name>
    <dbReference type="NCBI Taxonomy" id="1293035"/>
    <lineage>
        <taxon>Bacteria</taxon>
        <taxon>Pseudomonadati</taxon>
        <taxon>Bacteroidota</taxon>
        <taxon>Chitinophagia</taxon>
        <taxon>Chitinophagales</taxon>
        <taxon>Chitinophagaceae</taxon>
        <taxon>Chitinophaga</taxon>
    </lineage>
</organism>
<dbReference type="InterPro" id="IPR025665">
    <property type="entry name" value="Beta-barrel_OMP_2"/>
</dbReference>
<reference evidence="3 4" key="1">
    <citation type="submission" date="2019-06" db="EMBL/GenBank/DDBJ databases">
        <title>Sorghum-associated microbial communities from plants grown in Nebraska, USA.</title>
        <authorList>
            <person name="Schachtman D."/>
        </authorList>
    </citation>
    <scope>NUCLEOTIDE SEQUENCE [LARGE SCALE GENOMIC DNA]</scope>
    <source>
        <strain evidence="3 4">1209</strain>
    </source>
</reference>
<evidence type="ECO:0000256" key="1">
    <source>
        <dbReference type="SAM" id="SignalP"/>
    </source>
</evidence>
<dbReference type="Pfam" id="PF13568">
    <property type="entry name" value="OMP_b-brl_2"/>
    <property type="match status" value="1"/>
</dbReference>
<dbReference type="AlphaFoldDB" id="A0A561Q2I8"/>
<name>A0A561Q2I8_9BACT</name>
<protein>
    <submittedName>
        <fullName evidence="3">Outer membrane protein with beta-barrel domain</fullName>
    </submittedName>
</protein>
<dbReference type="EMBL" id="VIWO01000001">
    <property type="protein sequence ID" value="TWF44564.1"/>
    <property type="molecule type" value="Genomic_DNA"/>
</dbReference>
<evidence type="ECO:0000259" key="2">
    <source>
        <dbReference type="Pfam" id="PF13568"/>
    </source>
</evidence>
<evidence type="ECO:0000313" key="4">
    <source>
        <dbReference type="Proteomes" id="UP000320811"/>
    </source>
</evidence>
<feature type="signal peptide" evidence="1">
    <location>
        <begin position="1"/>
        <end position="20"/>
    </location>
</feature>
<dbReference type="Proteomes" id="UP000320811">
    <property type="component" value="Unassembled WGS sequence"/>
</dbReference>